<dbReference type="KEGG" id="htq:FRZ44_12360"/>
<sequence>MIGARLHRLTRGLRRDMAGESPTPAAPFARLNESFSRARILVKVFYLCSAYISYLALDELHRVALQAEAWDFLWPVQWLARLQVRPAVDCLALACFLFGLLAFQFEGRRLFRALFAASFLLVAAIVNSFGGTNHLYHAWLWIAIGLIFLPQGSARQPSRLHKMSCLTTIAACQALLLSFYSLAGLWKTLSGLAALASGHVGNFSPGGLSATLADRMLQTGTSPLLANFVIDHVWLAWPMFVSLIYVQLFAIFVAFRPQLHVLWGYALISFHLGTWLLMEIVFPQHILFLALFFVLSPFRPDRWTLRGILVSLPAFGPLLRRLLPMTAAAAPCQNGGRPRIRASSDPAI</sequence>
<keyword evidence="1" id="KW-1133">Transmembrane helix</keyword>
<feature type="transmembrane region" description="Helical" evidence="1">
    <location>
        <begin position="166"/>
        <end position="186"/>
    </location>
</feature>
<keyword evidence="3" id="KW-1185">Reference proteome</keyword>
<evidence type="ECO:0000256" key="1">
    <source>
        <dbReference type="SAM" id="Phobius"/>
    </source>
</evidence>
<proteinExistence type="predicted"/>
<dbReference type="AlphaFoldDB" id="A0A5J6MMJ4"/>
<dbReference type="EMBL" id="CP042906">
    <property type="protein sequence ID" value="QEX15946.1"/>
    <property type="molecule type" value="Genomic_DNA"/>
</dbReference>
<feature type="transmembrane region" description="Helical" evidence="1">
    <location>
        <begin position="84"/>
        <end position="103"/>
    </location>
</feature>
<feature type="transmembrane region" description="Helical" evidence="1">
    <location>
        <begin position="136"/>
        <end position="154"/>
    </location>
</feature>
<protein>
    <recommendedName>
        <fullName evidence="4">HTTM domain-containing protein</fullName>
    </recommendedName>
</protein>
<evidence type="ECO:0000313" key="2">
    <source>
        <dbReference type="EMBL" id="QEX15946.1"/>
    </source>
</evidence>
<organism evidence="2 3">
    <name type="scientific">Hypericibacter terrae</name>
    <dbReference type="NCBI Taxonomy" id="2602015"/>
    <lineage>
        <taxon>Bacteria</taxon>
        <taxon>Pseudomonadati</taxon>
        <taxon>Pseudomonadota</taxon>
        <taxon>Alphaproteobacteria</taxon>
        <taxon>Rhodospirillales</taxon>
        <taxon>Dongiaceae</taxon>
        <taxon>Hypericibacter</taxon>
    </lineage>
</organism>
<gene>
    <name evidence="2" type="ORF">FRZ44_12360</name>
</gene>
<feature type="transmembrane region" description="Helical" evidence="1">
    <location>
        <begin position="110"/>
        <end position="130"/>
    </location>
</feature>
<feature type="transmembrane region" description="Helical" evidence="1">
    <location>
        <begin position="234"/>
        <end position="255"/>
    </location>
</feature>
<accession>A0A5J6MMJ4</accession>
<name>A0A5J6MMJ4_9PROT</name>
<evidence type="ECO:0000313" key="3">
    <source>
        <dbReference type="Proteomes" id="UP000326202"/>
    </source>
</evidence>
<evidence type="ECO:0008006" key="4">
    <source>
        <dbReference type="Google" id="ProtNLM"/>
    </source>
</evidence>
<dbReference type="Proteomes" id="UP000326202">
    <property type="component" value="Chromosome"/>
</dbReference>
<reference evidence="2 3" key="1">
    <citation type="submission" date="2019-08" db="EMBL/GenBank/DDBJ databases">
        <title>Hyperibacter terrae gen. nov., sp. nov. and Hyperibacter viscosus sp. nov., two new members in the family Rhodospirillaceae isolated from the rhizosphere of Hypericum perforatum.</title>
        <authorList>
            <person name="Noviana Z."/>
        </authorList>
    </citation>
    <scope>NUCLEOTIDE SEQUENCE [LARGE SCALE GENOMIC DNA]</scope>
    <source>
        <strain evidence="2 3">R5913</strain>
    </source>
</reference>
<feature type="transmembrane region" description="Helical" evidence="1">
    <location>
        <begin position="40"/>
        <end position="57"/>
    </location>
</feature>
<keyword evidence="1" id="KW-0812">Transmembrane</keyword>
<keyword evidence="1" id="KW-0472">Membrane</keyword>